<sequence>MAALTEIEIDALSVLEEEFVQKHRHYPAYLMRKVLNLLAPDWVDKHPVYKHLIMEAEG</sequence>
<dbReference type="AlphaFoldDB" id="X1NB40"/>
<organism evidence="1">
    <name type="scientific">marine sediment metagenome</name>
    <dbReference type="NCBI Taxonomy" id="412755"/>
    <lineage>
        <taxon>unclassified sequences</taxon>
        <taxon>metagenomes</taxon>
        <taxon>ecological metagenomes</taxon>
    </lineage>
</organism>
<comment type="caution">
    <text evidence="1">The sequence shown here is derived from an EMBL/GenBank/DDBJ whole genome shotgun (WGS) entry which is preliminary data.</text>
</comment>
<proteinExistence type="predicted"/>
<protein>
    <submittedName>
        <fullName evidence="1">Uncharacterized protein</fullName>
    </submittedName>
</protein>
<dbReference type="EMBL" id="BARV01029077">
    <property type="protein sequence ID" value="GAI40853.1"/>
    <property type="molecule type" value="Genomic_DNA"/>
</dbReference>
<reference evidence="1" key="1">
    <citation type="journal article" date="2014" name="Front. Microbiol.">
        <title>High frequency of phylogenetically diverse reductive dehalogenase-homologous genes in deep subseafloor sedimentary metagenomes.</title>
        <authorList>
            <person name="Kawai M."/>
            <person name="Futagami T."/>
            <person name="Toyoda A."/>
            <person name="Takaki Y."/>
            <person name="Nishi S."/>
            <person name="Hori S."/>
            <person name="Arai W."/>
            <person name="Tsubouchi T."/>
            <person name="Morono Y."/>
            <person name="Uchiyama I."/>
            <person name="Ito T."/>
            <person name="Fujiyama A."/>
            <person name="Inagaki F."/>
            <person name="Takami H."/>
        </authorList>
    </citation>
    <scope>NUCLEOTIDE SEQUENCE</scope>
    <source>
        <strain evidence="1">Expedition CK06-06</strain>
    </source>
</reference>
<gene>
    <name evidence="1" type="ORF">S06H3_46429</name>
</gene>
<accession>X1NB40</accession>
<evidence type="ECO:0000313" key="1">
    <source>
        <dbReference type="EMBL" id="GAI40853.1"/>
    </source>
</evidence>
<name>X1NB40_9ZZZZ</name>